<keyword evidence="1" id="KW-0749">Sporulation</keyword>
<comment type="caution">
    <text evidence="4">The sequence shown here is derived from an EMBL/GenBank/DDBJ whole genome shotgun (WGS) entry which is preliminary data.</text>
</comment>
<dbReference type="EC" id="3.4.23.-" evidence="1"/>
<dbReference type="EMBL" id="LOCK01000017">
    <property type="protein sequence ID" value="KTE91904.1"/>
    <property type="molecule type" value="Genomic_DNA"/>
</dbReference>
<evidence type="ECO:0000256" key="3">
    <source>
        <dbReference type="SAM" id="Phobius"/>
    </source>
</evidence>
<keyword evidence="1" id="KW-0064">Aspartyl protease</keyword>
<feature type="transmembrane region" description="Helical" evidence="3">
    <location>
        <begin position="87"/>
        <end position="108"/>
    </location>
</feature>
<evidence type="ECO:0000313" key="4">
    <source>
        <dbReference type="EMBL" id="KTE91904.1"/>
    </source>
</evidence>
<dbReference type="GO" id="GO:0030436">
    <property type="term" value="P:asexual sporulation"/>
    <property type="evidence" value="ECO:0007669"/>
    <property type="project" value="InterPro"/>
</dbReference>
<feature type="transmembrane region" description="Helical" evidence="3">
    <location>
        <begin position="6"/>
        <end position="24"/>
    </location>
</feature>
<accession>A0A0W1JK06</accession>
<comment type="similarity">
    <text evidence="1">Belongs to the peptidase U4 family.</text>
</comment>
<dbReference type="PIRSF" id="PIRSF018571">
    <property type="entry name" value="SpoIIGA"/>
    <property type="match status" value="1"/>
</dbReference>
<protein>
    <recommendedName>
        <fullName evidence="1">Sporulation sigma-E factor-processing peptidase</fullName>
        <ecNumber evidence="1">3.4.23.-</ecNumber>
    </recommendedName>
    <alternativeName>
        <fullName evidence="1">Membrane-associated aspartic protease</fullName>
    </alternativeName>
    <alternativeName>
        <fullName evidence="1">Stage II sporulation protein GA</fullName>
    </alternativeName>
</protein>
<dbReference type="GO" id="GO:0004190">
    <property type="term" value="F:aspartic-type endopeptidase activity"/>
    <property type="evidence" value="ECO:0007669"/>
    <property type="project" value="UniProtKB-KW"/>
</dbReference>
<name>A0A0W1JK06_DESHA</name>
<comment type="subcellular location">
    <subcellularLocation>
        <location evidence="1">Cell membrane</location>
    </subcellularLocation>
</comment>
<dbReference type="AlphaFoldDB" id="A0A0W1JK06"/>
<gene>
    <name evidence="4" type="ORF">AT727_02935</name>
</gene>
<evidence type="ECO:0000256" key="2">
    <source>
        <dbReference type="PIRSR" id="PIRSR018571-1"/>
    </source>
</evidence>
<dbReference type="GO" id="GO:0005886">
    <property type="term" value="C:plasma membrane"/>
    <property type="evidence" value="ECO:0007669"/>
    <property type="project" value="UniProtKB-SubCell"/>
</dbReference>
<dbReference type="Pfam" id="PF03419">
    <property type="entry name" value="Peptidase_U4"/>
    <property type="match status" value="1"/>
</dbReference>
<feature type="transmembrane region" description="Helical" evidence="3">
    <location>
        <begin position="36"/>
        <end position="55"/>
    </location>
</feature>
<proteinExistence type="inferred from homology"/>
<comment type="function">
    <text evidence="1">Probable aspartic protease that is responsible for the proteolytic cleavage of the RNA polymerase sigma E factor (SigE/spoIIGB) to yield the active peptide in the mother cell during sporulation. Responds to a signal from the forespore that is triggered by the extracellular signal protein SpoIIR.</text>
</comment>
<dbReference type="RefSeq" id="WP_011460687.1">
    <property type="nucleotide sequence ID" value="NZ_LOCK01000017.1"/>
</dbReference>
<sequence>MERYLDLDLLVNGSMDALLLILAARLANLSLRGKRIAAGVIAGEIPVILSAYAPASLIFELSKYLIPWLMVWLAYPYRGFRLYFKSLLIFWVLSAGLGGLVYALWGWISFDGGIGGSLRLGLKNLWILPLVAGLWWFTQKAWHRILGSTARHQASIYDLEIDMGGQGNPFRVKALLDTGNQLRDPLTGYPVILIEEEAAAAGVPEELLPVLQGAWRDLDDPWPWLWQSDSLWIKQCAFIPYQGVGHKSWLLGIRPQKVVCTSLSEPREMKATLAFVRQVLSPDRAYQALLHPEHVQGAEES</sequence>
<reference evidence="4 5" key="1">
    <citation type="submission" date="2015-12" db="EMBL/GenBank/DDBJ databases">
        <title>Draft Genome Sequence of Desulfitobacterium hafniense Strain DH, a Sulfate-reducing Bacterium Isolated from Paddy Soils.</title>
        <authorList>
            <person name="Bao P."/>
            <person name="Zhang X."/>
            <person name="Li G."/>
        </authorList>
    </citation>
    <scope>NUCLEOTIDE SEQUENCE [LARGE SCALE GENOMIC DNA]</scope>
    <source>
        <strain evidence="4 5">DH</strain>
    </source>
</reference>
<dbReference type="GO" id="GO:0006508">
    <property type="term" value="P:proteolysis"/>
    <property type="evidence" value="ECO:0007669"/>
    <property type="project" value="UniProtKB-KW"/>
</dbReference>
<keyword evidence="1 3" id="KW-0472">Membrane</keyword>
<keyword evidence="1" id="KW-0645">Protease</keyword>
<organism evidence="4 5">
    <name type="scientific">Desulfitobacterium hafniense</name>
    <name type="common">Desulfitobacterium frappieri</name>
    <dbReference type="NCBI Taxonomy" id="49338"/>
    <lineage>
        <taxon>Bacteria</taxon>
        <taxon>Bacillati</taxon>
        <taxon>Bacillota</taxon>
        <taxon>Clostridia</taxon>
        <taxon>Eubacteriales</taxon>
        <taxon>Desulfitobacteriaceae</taxon>
        <taxon>Desulfitobacterium</taxon>
    </lineage>
</organism>
<dbReference type="Proteomes" id="UP000054623">
    <property type="component" value="Unassembled WGS sequence"/>
</dbReference>
<feature type="transmembrane region" description="Helical" evidence="3">
    <location>
        <begin position="120"/>
        <end position="138"/>
    </location>
</feature>
<dbReference type="InterPro" id="IPR005081">
    <property type="entry name" value="SpoIIGA"/>
</dbReference>
<dbReference type="GO" id="GO:0030435">
    <property type="term" value="P:sporulation resulting in formation of a cellular spore"/>
    <property type="evidence" value="ECO:0007669"/>
    <property type="project" value="UniProtKB-KW"/>
</dbReference>
<evidence type="ECO:0000256" key="1">
    <source>
        <dbReference type="PIRNR" id="PIRNR018571"/>
    </source>
</evidence>
<keyword evidence="3" id="KW-1133">Transmembrane helix</keyword>
<feature type="active site" evidence="2">
    <location>
        <position position="177"/>
    </location>
</feature>
<keyword evidence="1" id="KW-1003">Cell membrane</keyword>
<keyword evidence="1" id="KW-0378">Hydrolase</keyword>
<evidence type="ECO:0000313" key="5">
    <source>
        <dbReference type="Proteomes" id="UP000054623"/>
    </source>
</evidence>
<keyword evidence="3" id="KW-0812">Transmembrane</keyword>